<evidence type="ECO:0000313" key="1">
    <source>
        <dbReference type="EMBL" id="GFU05655.1"/>
    </source>
</evidence>
<keyword evidence="2" id="KW-1185">Reference proteome</keyword>
<name>A0A8X6UE87_NEPPI</name>
<dbReference type="Proteomes" id="UP000887013">
    <property type="component" value="Unassembled WGS sequence"/>
</dbReference>
<comment type="caution">
    <text evidence="1">The sequence shown here is derived from an EMBL/GenBank/DDBJ whole genome shotgun (WGS) entry which is preliminary data.</text>
</comment>
<reference evidence="1" key="1">
    <citation type="submission" date="2020-08" db="EMBL/GenBank/DDBJ databases">
        <title>Multicomponent nature underlies the extraordinary mechanical properties of spider dragline silk.</title>
        <authorList>
            <person name="Kono N."/>
            <person name="Nakamura H."/>
            <person name="Mori M."/>
            <person name="Yoshida Y."/>
            <person name="Ohtoshi R."/>
            <person name="Malay A.D."/>
            <person name="Moran D.A.P."/>
            <person name="Tomita M."/>
            <person name="Numata K."/>
            <person name="Arakawa K."/>
        </authorList>
    </citation>
    <scope>NUCLEOTIDE SEQUENCE</scope>
</reference>
<proteinExistence type="predicted"/>
<evidence type="ECO:0000313" key="2">
    <source>
        <dbReference type="Proteomes" id="UP000887013"/>
    </source>
</evidence>
<sequence>MSPITFPPHTPSEHLTFPWVCRLRKFDKALFTSFRRGCIIDNAPPAQGRSSQFGDLSLGRGRGGEKTIKNDFSPVLWIWAKEPESSSNFVFGRDLSTDTLLMFPKIQRSRSATKGSRGPNQFGT</sequence>
<protein>
    <submittedName>
        <fullName evidence="1">Uncharacterized protein</fullName>
    </submittedName>
</protein>
<dbReference type="EMBL" id="BMAW01123947">
    <property type="protein sequence ID" value="GFU05655.1"/>
    <property type="molecule type" value="Genomic_DNA"/>
</dbReference>
<gene>
    <name evidence="1" type="ORF">NPIL_169481</name>
</gene>
<accession>A0A8X6UE87</accession>
<dbReference type="AlphaFoldDB" id="A0A8X6UE87"/>
<organism evidence="1 2">
    <name type="scientific">Nephila pilipes</name>
    <name type="common">Giant wood spider</name>
    <name type="synonym">Nephila maculata</name>
    <dbReference type="NCBI Taxonomy" id="299642"/>
    <lineage>
        <taxon>Eukaryota</taxon>
        <taxon>Metazoa</taxon>
        <taxon>Ecdysozoa</taxon>
        <taxon>Arthropoda</taxon>
        <taxon>Chelicerata</taxon>
        <taxon>Arachnida</taxon>
        <taxon>Araneae</taxon>
        <taxon>Araneomorphae</taxon>
        <taxon>Entelegynae</taxon>
        <taxon>Araneoidea</taxon>
        <taxon>Nephilidae</taxon>
        <taxon>Nephila</taxon>
    </lineage>
</organism>